<gene>
    <name evidence="1" type="ORF">ACFPYJ_27715</name>
</gene>
<sequence>MKSTAQKHDSGYPSARKIRRSCENELYRTIKRLGVYVPKDRLAQAEKLYFQKVILNLQWIHENYSNRKLLSDWWDENVCAEIAELWEVDHMKLSTAFRDAFGG</sequence>
<dbReference type="Proteomes" id="UP001596047">
    <property type="component" value="Unassembled WGS sequence"/>
</dbReference>
<proteinExistence type="predicted"/>
<accession>A0ABW0W440</accession>
<evidence type="ECO:0000313" key="1">
    <source>
        <dbReference type="EMBL" id="MFC5652822.1"/>
    </source>
</evidence>
<dbReference type="RefSeq" id="WP_379191475.1">
    <property type="nucleotide sequence ID" value="NZ_JBHSOW010000106.1"/>
</dbReference>
<name>A0ABW0W440_9BACL</name>
<comment type="caution">
    <text evidence="1">The sequence shown here is derived from an EMBL/GenBank/DDBJ whole genome shotgun (WGS) entry which is preliminary data.</text>
</comment>
<dbReference type="EMBL" id="JBHSOW010000106">
    <property type="protein sequence ID" value="MFC5652822.1"/>
    <property type="molecule type" value="Genomic_DNA"/>
</dbReference>
<protein>
    <submittedName>
        <fullName evidence="1">Dehydrogenase</fullName>
    </submittedName>
</protein>
<evidence type="ECO:0000313" key="2">
    <source>
        <dbReference type="Proteomes" id="UP001596047"/>
    </source>
</evidence>
<organism evidence="1 2">
    <name type="scientific">Paenibacillus solisilvae</name>
    <dbReference type="NCBI Taxonomy" id="2486751"/>
    <lineage>
        <taxon>Bacteria</taxon>
        <taxon>Bacillati</taxon>
        <taxon>Bacillota</taxon>
        <taxon>Bacilli</taxon>
        <taxon>Bacillales</taxon>
        <taxon>Paenibacillaceae</taxon>
        <taxon>Paenibacillus</taxon>
    </lineage>
</organism>
<reference evidence="2" key="1">
    <citation type="journal article" date="2019" name="Int. J. Syst. Evol. Microbiol.">
        <title>The Global Catalogue of Microorganisms (GCM) 10K type strain sequencing project: providing services to taxonomists for standard genome sequencing and annotation.</title>
        <authorList>
            <consortium name="The Broad Institute Genomics Platform"/>
            <consortium name="The Broad Institute Genome Sequencing Center for Infectious Disease"/>
            <person name="Wu L."/>
            <person name="Ma J."/>
        </authorList>
    </citation>
    <scope>NUCLEOTIDE SEQUENCE [LARGE SCALE GENOMIC DNA]</scope>
    <source>
        <strain evidence="2">CGMCC 1.3240</strain>
    </source>
</reference>
<keyword evidence="2" id="KW-1185">Reference proteome</keyword>